<proteinExistence type="predicted"/>
<sequence>MRCASARWQPFVCWVPLVIQRGSYNRGLVHGQRQPCQDISVAVFRAWDLIDVISIEGLQQLVGILEVCYHGSVFGKEVMIDLMNNQLKIAEYLNLSSPMSLAS</sequence>
<protein>
    <submittedName>
        <fullName evidence="1">Uncharacterized protein</fullName>
    </submittedName>
</protein>
<reference evidence="1 2" key="1">
    <citation type="journal article" date="2022" name="G3 (Bethesda)">
        <title>Whole-genome sequence and methylome profiling of the almond [Prunus dulcis (Mill.) D.A. Webb] cultivar 'Nonpareil'.</title>
        <authorList>
            <person name="D'Amico-Willman K.M."/>
            <person name="Ouma W.Z."/>
            <person name="Meulia T."/>
            <person name="Sideli G.M."/>
            <person name="Gradziel T.M."/>
            <person name="Fresnedo-Ramirez J."/>
        </authorList>
    </citation>
    <scope>NUCLEOTIDE SEQUENCE [LARGE SCALE GENOMIC DNA]</scope>
    <source>
        <strain evidence="1">Clone GOH B32 T37-40</strain>
    </source>
</reference>
<evidence type="ECO:0000313" key="1">
    <source>
        <dbReference type="EMBL" id="KAI5323528.1"/>
    </source>
</evidence>
<evidence type="ECO:0000313" key="2">
    <source>
        <dbReference type="Proteomes" id="UP001054821"/>
    </source>
</evidence>
<organism evidence="1 2">
    <name type="scientific">Prunus dulcis</name>
    <name type="common">Almond</name>
    <name type="synonym">Amygdalus dulcis</name>
    <dbReference type="NCBI Taxonomy" id="3755"/>
    <lineage>
        <taxon>Eukaryota</taxon>
        <taxon>Viridiplantae</taxon>
        <taxon>Streptophyta</taxon>
        <taxon>Embryophyta</taxon>
        <taxon>Tracheophyta</taxon>
        <taxon>Spermatophyta</taxon>
        <taxon>Magnoliopsida</taxon>
        <taxon>eudicotyledons</taxon>
        <taxon>Gunneridae</taxon>
        <taxon>Pentapetalae</taxon>
        <taxon>rosids</taxon>
        <taxon>fabids</taxon>
        <taxon>Rosales</taxon>
        <taxon>Rosaceae</taxon>
        <taxon>Amygdaloideae</taxon>
        <taxon>Amygdaleae</taxon>
        <taxon>Prunus</taxon>
    </lineage>
</organism>
<dbReference type="AlphaFoldDB" id="A0AAD4YWS5"/>
<dbReference type="EMBL" id="JAJFAZ020000006">
    <property type="protein sequence ID" value="KAI5323528.1"/>
    <property type="molecule type" value="Genomic_DNA"/>
</dbReference>
<comment type="caution">
    <text evidence="1">The sequence shown here is derived from an EMBL/GenBank/DDBJ whole genome shotgun (WGS) entry which is preliminary data.</text>
</comment>
<keyword evidence="2" id="KW-1185">Reference proteome</keyword>
<accession>A0AAD4YWS5</accession>
<dbReference type="Proteomes" id="UP001054821">
    <property type="component" value="Chromosome 6"/>
</dbReference>
<gene>
    <name evidence="1" type="ORF">L3X38_032600</name>
</gene>
<name>A0AAD4YWS5_PRUDU</name>